<evidence type="ECO:0000313" key="2">
    <source>
        <dbReference type="EMBL" id="GMF23631.1"/>
    </source>
</evidence>
<evidence type="ECO:0000313" key="3">
    <source>
        <dbReference type="Proteomes" id="UP001165121"/>
    </source>
</evidence>
<name>A0A9W6WZ56_9STRA</name>
<comment type="caution">
    <text evidence="2">The sequence shown here is derived from an EMBL/GenBank/DDBJ whole genome shotgun (WGS) entry which is preliminary data.</text>
</comment>
<dbReference type="EMBL" id="BSXT01000292">
    <property type="protein sequence ID" value="GMF23631.1"/>
    <property type="molecule type" value="Genomic_DNA"/>
</dbReference>
<dbReference type="OrthoDB" id="138441at2759"/>
<keyword evidence="3" id="KW-1185">Reference proteome</keyword>
<sequence>MITRGTNEPAGAPNSPSSKTDTAPSDSELPAAVAAAAQPDVVDVTGSEEAWTRAPARRTSEPAALRASKRAPAKAGSAEAVTKPGKETPSSKRPTAASRSDGGFDLTSFMASFTPGVGTEKRANPEARITSELSASGVNWTRERKIFHDTACFALRPTSPDATTYASPDTQVATIGTSVAYLGGLTLPGRPL</sequence>
<dbReference type="AlphaFoldDB" id="A0A9W6WZ56"/>
<protein>
    <submittedName>
        <fullName evidence="2">Unnamed protein product</fullName>
    </submittedName>
</protein>
<evidence type="ECO:0000256" key="1">
    <source>
        <dbReference type="SAM" id="MobiDB-lite"/>
    </source>
</evidence>
<reference evidence="2" key="1">
    <citation type="submission" date="2023-04" db="EMBL/GenBank/DDBJ databases">
        <title>Phytophthora fragariaefolia NBRC 109709.</title>
        <authorList>
            <person name="Ichikawa N."/>
            <person name="Sato H."/>
            <person name="Tonouchi N."/>
        </authorList>
    </citation>
    <scope>NUCLEOTIDE SEQUENCE</scope>
    <source>
        <strain evidence="2">NBRC 109709</strain>
    </source>
</reference>
<gene>
    <name evidence="2" type="ORF">Pfra01_000378300</name>
</gene>
<accession>A0A9W6WZ56</accession>
<feature type="compositionally biased region" description="Low complexity" evidence="1">
    <location>
        <begin position="30"/>
        <end position="44"/>
    </location>
</feature>
<feature type="compositionally biased region" description="Polar residues" evidence="1">
    <location>
        <begin position="14"/>
        <end position="25"/>
    </location>
</feature>
<dbReference type="Proteomes" id="UP001165121">
    <property type="component" value="Unassembled WGS sequence"/>
</dbReference>
<proteinExistence type="predicted"/>
<feature type="region of interest" description="Disordered" evidence="1">
    <location>
        <begin position="1"/>
        <end position="108"/>
    </location>
</feature>
<organism evidence="2 3">
    <name type="scientific">Phytophthora fragariaefolia</name>
    <dbReference type="NCBI Taxonomy" id="1490495"/>
    <lineage>
        <taxon>Eukaryota</taxon>
        <taxon>Sar</taxon>
        <taxon>Stramenopiles</taxon>
        <taxon>Oomycota</taxon>
        <taxon>Peronosporomycetes</taxon>
        <taxon>Peronosporales</taxon>
        <taxon>Peronosporaceae</taxon>
        <taxon>Phytophthora</taxon>
    </lineage>
</organism>